<feature type="compositionally biased region" description="Basic residues" evidence="4">
    <location>
        <begin position="24"/>
        <end position="34"/>
    </location>
</feature>
<accession>A0A2G8JNK6</accession>
<dbReference type="Gene3D" id="2.80.10.50">
    <property type="match status" value="1"/>
</dbReference>
<dbReference type="STRING" id="307972.A0A2G8JNK6"/>
<evidence type="ECO:0000256" key="2">
    <source>
        <dbReference type="ARBA" id="ARBA00010878"/>
    </source>
</evidence>
<evidence type="ECO:0000256" key="4">
    <source>
        <dbReference type="SAM" id="MobiDB-lite"/>
    </source>
</evidence>
<evidence type="ECO:0000313" key="6">
    <source>
        <dbReference type="Proteomes" id="UP000230750"/>
    </source>
</evidence>
<dbReference type="GO" id="GO:0055120">
    <property type="term" value="C:striated muscle dense body"/>
    <property type="evidence" value="ECO:0007669"/>
    <property type="project" value="TreeGrafter"/>
</dbReference>
<evidence type="ECO:0000256" key="3">
    <source>
        <dbReference type="ARBA" id="ARBA00023242"/>
    </source>
</evidence>
<dbReference type="OrthoDB" id="5539371at2759"/>
<proteinExistence type="inferred from homology"/>
<sequence>MSAYDFVRKGKLNFKGSSSSSVTKKLKKKKKKRKLDREHEEKDARQIDAEQNGGWWCVSTFSEIEGSIAIEMGKGTYVYSLDTGLFTLGGPHKESAEGPAPPEQYSVIPVSDRKFCLKSGYGKYLGVDAASKLIGRAEAMGPREQFEPVFQDGKTALMACNNCFLSYNESGDIVATSKTAGSEEFINIRCNAPLVKKVKDDTPTIEKGDVNECELSYVRQNQSWQDRRVRVNQDNSEILKKARTDGNLHEALLDR</sequence>
<protein>
    <recommendedName>
        <fullName evidence="7">Protein FRG1</fullName>
    </recommendedName>
</protein>
<name>A0A2G8JNK6_STIJA</name>
<evidence type="ECO:0000256" key="1">
    <source>
        <dbReference type="ARBA" id="ARBA00004604"/>
    </source>
</evidence>
<dbReference type="PANTHER" id="PTHR12928">
    <property type="entry name" value="FRG1 PROTEIN"/>
    <property type="match status" value="1"/>
</dbReference>
<dbReference type="GO" id="GO:0071013">
    <property type="term" value="C:catalytic step 2 spliceosome"/>
    <property type="evidence" value="ECO:0007669"/>
    <property type="project" value="TreeGrafter"/>
</dbReference>
<keyword evidence="3" id="KW-0539">Nucleus</keyword>
<dbReference type="Pfam" id="PF08555">
    <property type="entry name" value="FAM32A"/>
    <property type="match status" value="1"/>
</dbReference>
<dbReference type="AlphaFoldDB" id="A0A2G8JNK6"/>
<dbReference type="Proteomes" id="UP000230750">
    <property type="component" value="Unassembled WGS sequence"/>
</dbReference>
<evidence type="ECO:0008006" key="7">
    <source>
        <dbReference type="Google" id="ProtNLM"/>
    </source>
</evidence>
<dbReference type="InterPro" id="IPR010414">
    <property type="entry name" value="FRG1"/>
</dbReference>
<dbReference type="EMBL" id="MRZV01001522">
    <property type="protein sequence ID" value="PIK37310.1"/>
    <property type="molecule type" value="Genomic_DNA"/>
</dbReference>
<feature type="compositionally biased region" description="Basic and acidic residues" evidence="4">
    <location>
        <begin position="35"/>
        <end position="46"/>
    </location>
</feature>
<dbReference type="GO" id="GO:0051015">
    <property type="term" value="F:actin filament binding"/>
    <property type="evidence" value="ECO:0007669"/>
    <property type="project" value="TreeGrafter"/>
</dbReference>
<feature type="region of interest" description="Disordered" evidence="4">
    <location>
        <begin position="15"/>
        <end position="46"/>
    </location>
</feature>
<dbReference type="SUPFAM" id="SSF50405">
    <property type="entry name" value="Actin-crosslinking proteins"/>
    <property type="match status" value="1"/>
</dbReference>
<dbReference type="InterPro" id="IPR013865">
    <property type="entry name" value="FAM32A"/>
</dbReference>
<comment type="subcellular location">
    <subcellularLocation>
        <location evidence="1">Nucleus</location>
        <location evidence="1">Nucleolus</location>
    </subcellularLocation>
</comment>
<dbReference type="GO" id="GO:0005730">
    <property type="term" value="C:nucleolus"/>
    <property type="evidence" value="ECO:0007669"/>
    <property type="project" value="UniProtKB-SubCell"/>
</dbReference>
<dbReference type="InterPro" id="IPR008999">
    <property type="entry name" value="Actin-crosslinking"/>
</dbReference>
<comment type="caution">
    <text evidence="5">The sequence shown here is derived from an EMBL/GenBank/DDBJ whole genome shotgun (WGS) entry which is preliminary data.</text>
</comment>
<gene>
    <name evidence="5" type="ORF">BSL78_25855</name>
</gene>
<dbReference type="CDD" id="cd23338">
    <property type="entry name" value="beta-trefoil_FSCN_FRG1"/>
    <property type="match status" value="1"/>
</dbReference>
<reference evidence="5 6" key="1">
    <citation type="journal article" date="2017" name="PLoS Biol.">
        <title>The sea cucumber genome provides insights into morphological evolution and visceral regeneration.</title>
        <authorList>
            <person name="Zhang X."/>
            <person name="Sun L."/>
            <person name="Yuan J."/>
            <person name="Sun Y."/>
            <person name="Gao Y."/>
            <person name="Zhang L."/>
            <person name="Li S."/>
            <person name="Dai H."/>
            <person name="Hamel J.F."/>
            <person name="Liu C."/>
            <person name="Yu Y."/>
            <person name="Liu S."/>
            <person name="Lin W."/>
            <person name="Guo K."/>
            <person name="Jin S."/>
            <person name="Xu P."/>
            <person name="Storey K.B."/>
            <person name="Huan P."/>
            <person name="Zhang T."/>
            <person name="Zhou Y."/>
            <person name="Zhang J."/>
            <person name="Lin C."/>
            <person name="Li X."/>
            <person name="Xing L."/>
            <person name="Huo D."/>
            <person name="Sun M."/>
            <person name="Wang L."/>
            <person name="Mercier A."/>
            <person name="Li F."/>
            <person name="Yang H."/>
            <person name="Xiang J."/>
        </authorList>
    </citation>
    <scope>NUCLEOTIDE SEQUENCE [LARGE SCALE GENOMIC DNA]</scope>
    <source>
        <strain evidence="5">Shaxun</strain>
        <tissue evidence="5">Muscle</tissue>
    </source>
</reference>
<comment type="similarity">
    <text evidence="2">Belongs to the FRG1 family.</text>
</comment>
<dbReference type="Pfam" id="PF06229">
    <property type="entry name" value="FRG1"/>
    <property type="match status" value="1"/>
</dbReference>
<dbReference type="PANTHER" id="PTHR12928:SF0">
    <property type="entry name" value="FSHD REGION GENE 1"/>
    <property type="match status" value="1"/>
</dbReference>
<evidence type="ECO:0000313" key="5">
    <source>
        <dbReference type="EMBL" id="PIK37310.1"/>
    </source>
</evidence>
<keyword evidence="6" id="KW-1185">Reference proteome</keyword>
<organism evidence="5 6">
    <name type="scientific">Stichopus japonicus</name>
    <name type="common">Sea cucumber</name>
    <dbReference type="NCBI Taxonomy" id="307972"/>
    <lineage>
        <taxon>Eukaryota</taxon>
        <taxon>Metazoa</taxon>
        <taxon>Echinodermata</taxon>
        <taxon>Eleutherozoa</taxon>
        <taxon>Echinozoa</taxon>
        <taxon>Holothuroidea</taxon>
        <taxon>Aspidochirotacea</taxon>
        <taxon>Aspidochirotida</taxon>
        <taxon>Stichopodidae</taxon>
        <taxon>Apostichopus</taxon>
    </lineage>
</organism>